<proteinExistence type="predicted"/>
<accession>A0ABT0PLR1</accession>
<dbReference type="Proteomes" id="UP001203338">
    <property type="component" value="Unassembled WGS sequence"/>
</dbReference>
<evidence type="ECO:0000313" key="1">
    <source>
        <dbReference type="EMBL" id="MCL6272319.1"/>
    </source>
</evidence>
<reference evidence="1 2" key="1">
    <citation type="submission" date="2022-05" db="EMBL/GenBank/DDBJ databases">
        <authorList>
            <person name="Park J.-S."/>
        </authorList>
    </citation>
    <scope>NUCLEOTIDE SEQUENCE [LARGE SCALE GENOMIC DNA]</scope>
    <source>
        <strain evidence="1 2">2012CJ34-2</strain>
    </source>
</reference>
<name>A0ABT0PLR1_9GAMM</name>
<organism evidence="1 2">
    <name type="scientific">Parendozoicomonas callyspongiae</name>
    <dbReference type="NCBI Taxonomy" id="2942213"/>
    <lineage>
        <taxon>Bacteria</taxon>
        <taxon>Pseudomonadati</taxon>
        <taxon>Pseudomonadota</taxon>
        <taxon>Gammaproteobacteria</taxon>
        <taxon>Oceanospirillales</taxon>
        <taxon>Endozoicomonadaceae</taxon>
        <taxon>Parendozoicomonas</taxon>
    </lineage>
</organism>
<gene>
    <name evidence="1" type="ORF">M3P05_20595</name>
</gene>
<keyword evidence="2" id="KW-1185">Reference proteome</keyword>
<protein>
    <submittedName>
        <fullName evidence="1">Uncharacterized protein</fullName>
    </submittedName>
</protein>
<comment type="caution">
    <text evidence="1">The sequence shown here is derived from an EMBL/GenBank/DDBJ whole genome shotgun (WGS) entry which is preliminary data.</text>
</comment>
<evidence type="ECO:0000313" key="2">
    <source>
        <dbReference type="Proteomes" id="UP001203338"/>
    </source>
</evidence>
<dbReference type="RefSeq" id="WP_249702021.1">
    <property type="nucleotide sequence ID" value="NZ_JAMFLX010000126.1"/>
</dbReference>
<sequence>MEKYTRYFRIAEGQLIDSVKECREINKAAHKEYAELLKKIGADEDYYHRDHKLVAMTFPETPDEKIFKRNKNVRNGWYPKKNCKAGKEIAQALESIKTKEEADCLDAVGLYNGPRIITAGYAYAATLLVIPSDPMVVFVTVPWYDENPQVLEEYKQEKAANTRDSMTLDALLWEPTPEMTEVKEWQCKKEIDEWNESLKAEQAA</sequence>
<dbReference type="EMBL" id="JAMFLX010000126">
    <property type="protein sequence ID" value="MCL6272319.1"/>
    <property type="molecule type" value="Genomic_DNA"/>
</dbReference>